<dbReference type="AlphaFoldDB" id="A0A6J6B2B2"/>
<comment type="similarity">
    <text evidence="3">Belongs to the acetyltransferase family. RimJ subfamily.</text>
</comment>
<dbReference type="Pfam" id="PF13302">
    <property type="entry name" value="Acetyltransf_3"/>
    <property type="match status" value="1"/>
</dbReference>
<dbReference type="InterPro" id="IPR000182">
    <property type="entry name" value="GNAT_dom"/>
</dbReference>
<dbReference type="PROSITE" id="PS51186">
    <property type="entry name" value="GNAT"/>
    <property type="match status" value="1"/>
</dbReference>
<dbReference type="PANTHER" id="PTHR43792:SF8">
    <property type="entry name" value="[RIBOSOMAL PROTEIN US5]-ALANINE N-ACETYLTRANSFERASE"/>
    <property type="match status" value="1"/>
</dbReference>
<gene>
    <name evidence="5" type="ORF">UFOPK1421_00095</name>
</gene>
<dbReference type="PANTHER" id="PTHR43792">
    <property type="entry name" value="GNAT FAMILY, PUTATIVE (AFU_ORTHOLOGUE AFUA_3G00765)-RELATED-RELATED"/>
    <property type="match status" value="1"/>
</dbReference>
<name>A0A6J6B2B2_9ZZZZ</name>
<keyword evidence="1" id="KW-0808">Transferase</keyword>
<keyword evidence="2" id="KW-0012">Acyltransferase</keyword>
<dbReference type="Gene3D" id="3.40.630.30">
    <property type="match status" value="1"/>
</dbReference>
<sequence>MSNFQAHPARTPSGLHLYGNRIFLRSLTPADFAAWSEVRARNRDWLLVWEPQKFKHAPDPETDQEAVRARCALRDRERQNGSAYTFGLFVNNAFAGEMNINMVQRGALMSGTIGYWIDQAQAGQSYTAEGVVVVSRYAFEDLGLHRLEICIVPRNENSQRVMEKLDIRNEGTALRFLEINGVWEDHVRYAITIEEWQERREELANDWLSANS</sequence>
<evidence type="ECO:0000259" key="4">
    <source>
        <dbReference type="PROSITE" id="PS51186"/>
    </source>
</evidence>
<dbReference type="InterPro" id="IPR016181">
    <property type="entry name" value="Acyl_CoA_acyltransferase"/>
</dbReference>
<evidence type="ECO:0000256" key="3">
    <source>
        <dbReference type="ARBA" id="ARBA00038502"/>
    </source>
</evidence>
<protein>
    <submittedName>
        <fullName evidence="5">Unannotated protein</fullName>
    </submittedName>
</protein>
<dbReference type="EMBL" id="CAEZSL010000006">
    <property type="protein sequence ID" value="CAB4532718.1"/>
    <property type="molecule type" value="Genomic_DNA"/>
</dbReference>
<evidence type="ECO:0000256" key="2">
    <source>
        <dbReference type="ARBA" id="ARBA00023315"/>
    </source>
</evidence>
<dbReference type="GO" id="GO:0005737">
    <property type="term" value="C:cytoplasm"/>
    <property type="evidence" value="ECO:0007669"/>
    <property type="project" value="TreeGrafter"/>
</dbReference>
<proteinExistence type="inferred from homology"/>
<organism evidence="5">
    <name type="scientific">freshwater metagenome</name>
    <dbReference type="NCBI Taxonomy" id="449393"/>
    <lineage>
        <taxon>unclassified sequences</taxon>
        <taxon>metagenomes</taxon>
        <taxon>ecological metagenomes</taxon>
    </lineage>
</organism>
<reference evidence="5" key="1">
    <citation type="submission" date="2020-05" db="EMBL/GenBank/DDBJ databases">
        <authorList>
            <person name="Chiriac C."/>
            <person name="Salcher M."/>
            <person name="Ghai R."/>
            <person name="Kavagutti S V."/>
        </authorList>
    </citation>
    <scope>NUCLEOTIDE SEQUENCE</scope>
</reference>
<dbReference type="GO" id="GO:0008999">
    <property type="term" value="F:protein-N-terminal-alanine acetyltransferase activity"/>
    <property type="evidence" value="ECO:0007669"/>
    <property type="project" value="TreeGrafter"/>
</dbReference>
<dbReference type="SUPFAM" id="SSF55729">
    <property type="entry name" value="Acyl-CoA N-acyltransferases (Nat)"/>
    <property type="match status" value="1"/>
</dbReference>
<evidence type="ECO:0000256" key="1">
    <source>
        <dbReference type="ARBA" id="ARBA00022679"/>
    </source>
</evidence>
<feature type="domain" description="N-acetyltransferase" evidence="4">
    <location>
        <begin position="22"/>
        <end position="194"/>
    </location>
</feature>
<evidence type="ECO:0000313" key="5">
    <source>
        <dbReference type="EMBL" id="CAB4532718.1"/>
    </source>
</evidence>
<dbReference type="InterPro" id="IPR051531">
    <property type="entry name" value="N-acetyltransferase"/>
</dbReference>
<accession>A0A6J6B2B2</accession>